<keyword evidence="2" id="KW-1185">Reference proteome</keyword>
<accession>A0A813EV30</accession>
<organism evidence="1 2">
    <name type="scientific">Polarella glacialis</name>
    <name type="common">Dinoflagellate</name>
    <dbReference type="NCBI Taxonomy" id="89957"/>
    <lineage>
        <taxon>Eukaryota</taxon>
        <taxon>Sar</taxon>
        <taxon>Alveolata</taxon>
        <taxon>Dinophyceae</taxon>
        <taxon>Suessiales</taxon>
        <taxon>Suessiaceae</taxon>
        <taxon>Polarella</taxon>
    </lineage>
</organism>
<name>A0A813EV30_POLGL</name>
<gene>
    <name evidence="1" type="ORF">PGLA1383_LOCUS22372</name>
</gene>
<sequence length="87" mass="9940">RTRFLGRSDRPQGDFCLARGGRGVGSAAPTSAEWHQLREALVASLLLSAGSRLLWRRMRLLWIGHPRLLAWLWQRLRALGPRSLRQV</sequence>
<comment type="caution">
    <text evidence="1">The sequence shown here is derived from an EMBL/GenBank/DDBJ whole genome shotgun (WGS) entry which is preliminary data.</text>
</comment>
<reference evidence="1" key="1">
    <citation type="submission" date="2021-02" db="EMBL/GenBank/DDBJ databases">
        <authorList>
            <person name="Dougan E. K."/>
            <person name="Rhodes N."/>
            <person name="Thang M."/>
            <person name="Chan C."/>
        </authorList>
    </citation>
    <scope>NUCLEOTIDE SEQUENCE</scope>
</reference>
<dbReference type="EMBL" id="CAJNNV010016126">
    <property type="protein sequence ID" value="CAE8604191.1"/>
    <property type="molecule type" value="Genomic_DNA"/>
</dbReference>
<dbReference type="AlphaFoldDB" id="A0A813EV30"/>
<feature type="non-terminal residue" evidence="1">
    <location>
        <position position="1"/>
    </location>
</feature>
<protein>
    <submittedName>
        <fullName evidence="1">Uncharacterized protein</fullName>
    </submittedName>
</protein>
<proteinExistence type="predicted"/>
<evidence type="ECO:0000313" key="1">
    <source>
        <dbReference type="EMBL" id="CAE8604191.1"/>
    </source>
</evidence>
<evidence type="ECO:0000313" key="2">
    <source>
        <dbReference type="Proteomes" id="UP000654075"/>
    </source>
</evidence>
<dbReference type="Proteomes" id="UP000654075">
    <property type="component" value="Unassembled WGS sequence"/>
</dbReference>